<gene>
    <name evidence="2" type="ORF">I206_02165</name>
</gene>
<accession>A0A1B9I7M5</accession>
<dbReference type="EMBL" id="KV700115">
    <property type="protein sequence ID" value="OCF51451.1"/>
    <property type="molecule type" value="Genomic_DNA"/>
</dbReference>
<evidence type="ECO:0000256" key="1">
    <source>
        <dbReference type="SAM" id="MobiDB-lite"/>
    </source>
</evidence>
<dbReference type="AlphaFoldDB" id="A0A1B9I7M5"/>
<feature type="region of interest" description="Disordered" evidence="1">
    <location>
        <begin position="1"/>
        <end position="25"/>
    </location>
</feature>
<evidence type="ECO:0000313" key="2">
    <source>
        <dbReference type="EMBL" id="OCF51451.1"/>
    </source>
</evidence>
<name>A0A1B9I7M5_9TREE</name>
<feature type="compositionally biased region" description="Basic and acidic residues" evidence="1">
    <location>
        <begin position="8"/>
        <end position="18"/>
    </location>
</feature>
<sequence>MSTQSSRNPRDEALDQDPRTFLGDSSEDFDVFDRRKVESTGETIFALRPKEDSFLFFEMNSVKSAASWLRYEPTEDKVEWVRNGVALTLEWPSKRTEGSTCTCPNRGTQEECKWPYNHAAGATTLAWNWETKTGGVQVCDGPRIYYKILNED</sequence>
<organism evidence="2">
    <name type="scientific">Kwoniella pini CBS 10737</name>
    <dbReference type="NCBI Taxonomy" id="1296096"/>
    <lineage>
        <taxon>Eukaryota</taxon>
        <taxon>Fungi</taxon>
        <taxon>Dikarya</taxon>
        <taxon>Basidiomycota</taxon>
        <taxon>Agaricomycotina</taxon>
        <taxon>Tremellomycetes</taxon>
        <taxon>Tremellales</taxon>
        <taxon>Cryptococcaceae</taxon>
        <taxon>Kwoniella</taxon>
    </lineage>
</organism>
<protein>
    <submittedName>
        <fullName evidence="2">Uncharacterized protein</fullName>
    </submittedName>
</protein>
<proteinExistence type="predicted"/>
<reference evidence="2" key="1">
    <citation type="submission" date="2013-07" db="EMBL/GenBank/DDBJ databases">
        <title>The Genome Sequence of Cryptococcus pinus CBS10737.</title>
        <authorList>
            <consortium name="The Broad Institute Genome Sequencing Platform"/>
            <person name="Cuomo C."/>
            <person name="Litvintseva A."/>
            <person name="Chen Y."/>
            <person name="Heitman J."/>
            <person name="Sun S."/>
            <person name="Springer D."/>
            <person name="Dromer F."/>
            <person name="Young S.K."/>
            <person name="Zeng Q."/>
            <person name="Gargeya S."/>
            <person name="Fitzgerald M."/>
            <person name="Abouelleil A."/>
            <person name="Alvarado L."/>
            <person name="Berlin A.M."/>
            <person name="Chapman S.B."/>
            <person name="Dewar J."/>
            <person name="Goldberg J."/>
            <person name="Griggs A."/>
            <person name="Gujja S."/>
            <person name="Hansen M."/>
            <person name="Howarth C."/>
            <person name="Imamovic A."/>
            <person name="Larimer J."/>
            <person name="McCowan C."/>
            <person name="Murphy C."/>
            <person name="Pearson M."/>
            <person name="Priest M."/>
            <person name="Roberts A."/>
            <person name="Saif S."/>
            <person name="Shea T."/>
            <person name="Sykes S."/>
            <person name="Wortman J."/>
            <person name="Nusbaum C."/>
            <person name="Birren B."/>
        </authorList>
    </citation>
    <scope>NUCLEOTIDE SEQUENCE [LARGE SCALE GENOMIC DNA]</scope>
    <source>
        <strain evidence="2">CBS 10737</strain>
    </source>
</reference>
<reference evidence="2" key="2">
    <citation type="submission" date="2016-07" db="EMBL/GenBank/DDBJ databases">
        <title>Evolution of pathogenesis and genome organization in the Tremellales.</title>
        <authorList>
            <person name="Cuomo C."/>
            <person name="Litvintseva A."/>
            <person name="Heitman J."/>
            <person name="Chen Y."/>
            <person name="Sun S."/>
            <person name="Springer D."/>
            <person name="Dromer F."/>
            <person name="Young S."/>
            <person name="Zeng Q."/>
            <person name="Chapman S."/>
            <person name="Gujja S."/>
            <person name="Saif S."/>
            <person name="Birren B."/>
        </authorList>
    </citation>
    <scope>NUCLEOTIDE SEQUENCE</scope>
    <source>
        <strain evidence="2">CBS 10737</strain>
    </source>
</reference>